<dbReference type="Gene3D" id="3.40.50.12780">
    <property type="entry name" value="N-terminal domain of ligase-like"/>
    <property type="match status" value="1"/>
</dbReference>
<accession>A0A6J6S5G0</accession>
<evidence type="ECO:0000259" key="2">
    <source>
        <dbReference type="Pfam" id="PF13193"/>
    </source>
</evidence>
<evidence type="ECO:0000313" key="3">
    <source>
        <dbReference type="EMBL" id="CAB4729729.1"/>
    </source>
</evidence>
<evidence type="ECO:0000313" key="4">
    <source>
        <dbReference type="EMBL" id="CAB4813039.1"/>
    </source>
</evidence>
<dbReference type="InterPro" id="IPR025110">
    <property type="entry name" value="AMP-bd_C"/>
</dbReference>
<dbReference type="PANTHER" id="PTHR24096">
    <property type="entry name" value="LONG-CHAIN-FATTY-ACID--COA LIGASE"/>
    <property type="match status" value="1"/>
</dbReference>
<organism evidence="3">
    <name type="scientific">freshwater metagenome</name>
    <dbReference type="NCBI Taxonomy" id="449393"/>
    <lineage>
        <taxon>unclassified sequences</taxon>
        <taxon>metagenomes</taxon>
        <taxon>ecological metagenomes</taxon>
    </lineage>
</organism>
<proteinExistence type="predicted"/>
<dbReference type="InterPro" id="IPR020845">
    <property type="entry name" value="AMP-binding_CS"/>
</dbReference>
<dbReference type="InterPro" id="IPR042099">
    <property type="entry name" value="ANL_N_sf"/>
</dbReference>
<feature type="domain" description="AMP-dependent synthetase/ligase" evidence="1">
    <location>
        <begin position="9"/>
        <end position="365"/>
    </location>
</feature>
<dbReference type="SUPFAM" id="SSF56801">
    <property type="entry name" value="Acetyl-CoA synthetase-like"/>
    <property type="match status" value="1"/>
</dbReference>
<dbReference type="Gene3D" id="3.30.300.30">
    <property type="match status" value="1"/>
</dbReference>
<dbReference type="EMBL" id="CAEZYR010000008">
    <property type="protein sequence ID" value="CAB4729729.1"/>
    <property type="molecule type" value="Genomic_DNA"/>
</dbReference>
<gene>
    <name evidence="3" type="ORF">UFOPK2754_00393</name>
    <name evidence="4" type="ORF">UFOPK3139_00135</name>
</gene>
<sequence>MANTDAMGFWRIAEADPGHLAVVTPDYDEYTFGELYQLTNQIVHGLRALGLKRGDQVTTVLPNGIHQVAMTLACFQGGFYFTPVNWHLVGPEIAYIVNDSETRVLVVDERFAGEAERIVPEISVPVTHRFSVGAVAGFRPYDELIAAQPTERPEELSTGAFMFYTSGTTGRPKGVRRSLPEIGPDQMGAASGGLFLLFACRPHDGNVHIAQAPLYHTAVNNWTTTSLQIGHTVVLMDRWTAEGALERYEKYRVTQSHMVPTMFNRMLQLPAEVRAKYDVSSLRSMVHAAAPCPVETKRQMIEWWGNAIWEYYAATEGGGTWVSADEWMKYPGTVGKPWPNSEVIVVDEEGETLPPFESGTIYMRMGGNQFEYYKDEAKTSKSRLKDSGFWTVGDVGYFNEEGFLFLNDRSNDMIIVGGVNIYPAEIEGALIQHEAVADVAVFGIPNEDAGEEIKAVIELRAGFEPTDETTKSIMAYCRDNIARQKHPRTIDYTTEMPRDPNGKLYKRKLRDPYWEGRTRSI</sequence>
<dbReference type="Pfam" id="PF13193">
    <property type="entry name" value="AMP-binding_C"/>
    <property type="match status" value="1"/>
</dbReference>
<dbReference type="Pfam" id="PF00501">
    <property type="entry name" value="AMP-binding"/>
    <property type="match status" value="1"/>
</dbReference>
<evidence type="ECO:0000259" key="1">
    <source>
        <dbReference type="Pfam" id="PF00501"/>
    </source>
</evidence>
<protein>
    <submittedName>
        <fullName evidence="3">Unannotated protein</fullName>
    </submittedName>
</protein>
<dbReference type="GO" id="GO:0016405">
    <property type="term" value="F:CoA-ligase activity"/>
    <property type="evidence" value="ECO:0007669"/>
    <property type="project" value="TreeGrafter"/>
</dbReference>
<dbReference type="EMBL" id="CAFABA010000003">
    <property type="protein sequence ID" value="CAB4813039.1"/>
    <property type="molecule type" value="Genomic_DNA"/>
</dbReference>
<dbReference type="AlphaFoldDB" id="A0A6J6S5G0"/>
<dbReference type="InterPro" id="IPR000873">
    <property type="entry name" value="AMP-dep_synth/lig_dom"/>
</dbReference>
<dbReference type="PANTHER" id="PTHR24096:SF323">
    <property type="entry name" value="BLR3536 PROTEIN"/>
    <property type="match status" value="1"/>
</dbReference>
<dbReference type="PROSITE" id="PS00455">
    <property type="entry name" value="AMP_BINDING"/>
    <property type="match status" value="1"/>
</dbReference>
<reference evidence="3" key="1">
    <citation type="submission" date="2020-05" db="EMBL/GenBank/DDBJ databases">
        <authorList>
            <person name="Chiriac C."/>
            <person name="Salcher M."/>
            <person name="Ghai R."/>
            <person name="Kavagutti S V."/>
        </authorList>
    </citation>
    <scope>NUCLEOTIDE SEQUENCE</scope>
</reference>
<feature type="domain" description="AMP-binding enzyme C-terminal" evidence="2">
    <location>
        <begin position="425"/>
        <end position="503"/>
    </location>
</feature>
<dbReference type="InterPro" id="IPR045851">
    <property type="entry name" value="AMP-bd_C_sf"/>
</dbReference>
<name>A0A6J6S5G0_9ZZZZ</name>